<organism evidence="1 2">
    <name type="scientific">Clostridium perfringens</name>
    <dbReference type="NCBI Taxonomy" id="1502"/>
    <lineage>
        <taxon>Bacteria</taxon>
        <taxon>Bacillati</taxon>
        <taxon>Bacillota</taxon>
        <taxon>Clostridia</taxon>
        <taxon>Eubacteriales</taxon>
        <taxon>Clostridiaceae</taxon>
        <taxon>Clostridium</taxon>
    </lineage>
</organism>
<proteinExistence type="predicted"/>
<accession>A0A140GR28</accession>
<evidence type="ECO:0000313" key="2">
    <source>
        <dbReference type="Proteomes" id="UP000070260"/>
    </source>
</evidence>
<dbReference type="Proteomes" id="UP000070260">
    <property type="component" value="Plasmid pJFP838A"/>
</dbReference>
<sequence length="163" mass="19251">MKESNFKIINNTNFDKKQSDNNKNTLIYKNADLYIFSFNTYDIKNKKVIGVEKNGLVPLLRVENSNYLLYITKIKGDIRARFFRKSDSLLIIDENYNIESNNQIELTNELLKLFSKCTKLNNNIDEFNMINNDLRVPKTQNKQPKSLFKRTILKLLYKSKLID</sequence>
<dbReference type="EMBL" id="CP013615">
    <property type="protein sequence ID" value="AMN30987.1"/>
    <property type="molecule type" value="Genomic_DNA"/>
</dbReference>
<dbReference type="AlphaFoldDB" id="A0A140GR28"/>
<dbReference type="PATRIC" id="fig|1502.177.peg.3277"/>
<protein>
    <submittedName>
        <fullName evidence="1">Uncharacterized protein</fullName>
    </submittedName>
</protein>
<keyword evidence="1" id="KW-0614">Plasmid</keyword>
<reference evidence="1 2" key="1">
    <citation type="journal article" date="2016" name="PLoS ONE">
        <title>Plasmid Characterization and Chromosome Analysis of Two netF+ Clostridium perfringens Isolates Associated with Foal and Canine Necrotizing Enteritis.</title>
        <authorList>
            <person name="Mehdizadeh Gohari I."/>
            <person name="Kropinski A.M."/>
            <person name="Weese S.J."/>
            <person name="Parreira V.R."/>
            <person name="Whitehead A.E."/>
            <person name="Boerlin P."/>
            <person name="Prescott J.F."/>
        </authorList>
    </citation>
    <scope>NUCLEOTIDE SEQUENCE [LARGE SCALE GENOMIC DNA]</scope>
    <source>
        <strain evidence="1 2">JP838</strain>
        <plasmid evidence="2">Plasmid pJFP838A</plasmid>
    </source>
</reference>
<name>A0A140GR28_CLOPF</name>
<dbReference type="RefSeq" id="WP_061429595.1">
    <property type="nucleotide sequence ID" value="NZ_CATNZX010000001.1"/>
</dbReference>
<gene>
    <name evidence="1" type="ORF">JFP838_pA0071</name>
</gene>
<geneLocation type="plasmid" evidence="1 2">
    <name>pJFP838A</name>
</geneLocation>
<evidence type="ECO:0000313" key="1">
    <source>
        <dbReference type="EMBL" id="AMN30987.1"/>
    </source>
</evidence>